<reference evidence="4 6" key="2">
    <citation type="journal article" date="2018" name="Syst. Appl. Microbiol.">
        <title>Characterization and high-quality draft genome sequence of Herbivorax saccincola A7, an anaerobic, alkaliphilic, thermophilic, cellulolytic, and xylanolytic bacterium.</title>
        <authorList>
            <person name="Aikawa S."/>
            <person name="Baramee S."/>
            <person name="Sermsathanaswadi J."/>
            <person name="Thianheng P."/>
            <person name="Tachaapaikoon C."/>
            <person name="Shikata A."/>
            <person name="Waeonukul R."/>
            <person name="Pason P."/>
            <person name="Ratanakhanokchai K."/>
            <person name="Kosugi A."/>
        </authorList>
    </citation>
    <scope>NUCLEOTIDE SEQUENCE [LARGE SCALE GENOMIC DNA]</scope>
    <source>
        <strain evidence="4 6">A7</strain>
    </source>
</reference>
<organism evidence="3 5">
    <name type="scientific">Acetivibrio saccincola</name>
    <dbReference type="NCBI Taxonomy" id="1677857"/>
    <lineage>
        <taxon>Bacteria</taxon>
        <taxon>Bacillati</taxon>
        <taxon>Bacillota</taxon>
        <taxon>Clostridia</taxon>
        <taxon>Eubacteriales</taxon>
        <taxon>Oscillospiraceae</taxon>
        <taxon>Acetivibrio</taxon>
    </lineage>
</organism>
<dbReference type="KEGG" id="hsc:HVS_09645"/>
<keyword evidence="1" id="KW-1133">Transmembrane helix</keyword>
<dbReference type="InterPro" id="IPR025646">
    <property type="entry name" value="DUF4350"/>
</dbReference>
<feature type="transmembrane region" description="Helical" evidence="1">
    <location>
        <begin position="6"/>
        <end position="26"/>
    </location>
</feature>
<keyword evidence="1" id="KW-0472">Membrane</keyword>
<feature type="transmembrane region" description="Helical" evidence="1">
    <location>
        <begin position="204"/>
        <end position="223"/>
    </location>
</feature>
<evidence type="ECO:0000259" key="2">
    <source>
        <dbReference type="Pfam" id="PF14258"/>
    </source>
</evidence>
<evidence type="ECO:0000256" key="1">
    <source>
        <dbReference type="SAM" id="Phobius"/>
    </source>
</evidence>
<keyword evidence="1" id="KW-0812">Transmembrane</keyword>
<protein>
    <recommendedName>
        <fullName evidence="2">DUF4350 domain-containing protein</fullName>
    </recommendedName>
</protein>
<dbReference type="AlphaFoldDB" id="A0A2K9E620"/>
<dbReference type="OrthoDB" id="2082700at2"/>
<dbReference type="EMBL" id="CP025197">
    <property type="protein sequence ID" value="AUG57828.1"/>
    <property type="molecule type" value="Genomic_DNA"/>
</dbReference>
<accession>A0A2K9E620</accession>
<reference evidence="3 5" key="1">
    <citation type="submission" date="2017-12" db="EMBL/GenBank/DDBJ databases">
        <title>Complete genome sequence of Herbivorax saccincola GGR1, a novel Cellulosome-producing hydrolytic bacterium in a thermophilic biogas plant, established by Illumina and Nanopore MinION sequencing.</title>
        <authorList>
            <person name="Pechtl A."/>
            <person name="Ruckert C."/>
            <person name="Koeck D.E."/>
            <person name="Maus I."/>
            <person name="Winkler A."/>
            <person name="Kalinowski J."/>
            <person name="Puhler A."/>
            <person name="Schwarz W.W."/>
            <person name="Zverlov V.V."/>
            <person name="Schluter A."/>
            <person name="Liebl W."/>
        </authorList>
    </citation>
    <scope>NUCLEOTIDE SEQUENCE [LARGE SCALE GENOMIC DNA]</scope>
    <source>
        <strain evidence="3">GGR1</strain>
        <strain evidence="5">SR1</strain>
    </source>
</reference>
<dbReference type="Pfam" id="PF14258">
    <property type="entry name" value="DUF4350"/>
    <property type="match status" value="1"/>
</dbReference>
<gene>
    <name evidence="4" type="ORF">B9R14_13780</name>
    <name evidence="3" type="ORF">HVS_09645</name>
</gene>
<dbReference type="RefSeq" id="WP_101301654.1">
    <property type="nucleotide sequence ID" value="NZ_CP025197.1"/>
</dbReference>
<dbReference type="Proteomes" id="UP000239720">
    <property type="component" value="Unassembled WGS sequence"/>
</dbReference>
<evidence type="ECO:0000313" key="5">
    <source>
        <dbReference type="Proteomes" id="UP000233534"/>
    </source>
</evidence>
<name>A0A2K9E620_9FIRM</name>
<proteinExistence type="predicted"/>
<evidence type="ECO:0000313" key="4">
    <source>
        <dbReference type="EMBL" id="PQQ67711.1"/>
    </source>
</evidence>
<keyword evidence="5" id="KW-1185">Reference proteome</keyword>
<evidence type="ECO:0000313" key="6">
    <source>
        <dbReference type="Proteomes" id="UP000239720"/>
    </source>
</evidence>
<evidence type="ECO:0000313" key="3">
    <source>
        <dbReference type="EMBL" id="AUG57828.1"/>
    </source>
</evidence>
<dbReference type="EMBL" id="NEMB01000003">
    <property type="protein sequence ID" value="PQQ67711.1"/>
    <property type="molecule type" value="Genomic_DNA"/>
</dbReference>
<sequence>MRKKEIFIFILVFLFLSLVGIIILDIEIEMKESTNYSTYNNGKNGTRVLYRLAKEMGFKVGRYEKSARFLPDGVTMVAISPRINIINGSLERKYLLDWIERGNTLILIGSKELLIGNNYKILEGQEEYAKVFSYFGDNRMYNMGNGKVIYLDNYRRYTNDSIKNLDPGVAFIHALQVSSNEMILFNEFYHGLGREMPLLDVIGFTGRIILAQLMLAIIIYIFIKSRRFGKPAVVYKIIKREENENLYALSNIYMKAKANSMVLEIVYEKFKNELAGFLGYKGREINYDEVFNEAQKNPLFKGMNIKELAGNCEQYIKNNINDKRKMESLYIKLEEIRRVIRR</sequence>
<dbReference type="Proteomes" id="UP000233534">
    <property type="component" value="Chromosome"/>
</dbReference>
<feature type="domain" description="DUF4350" evidence="2">
    <location>
        <begin position="39"/>
        <end position="130"/>
    </location>
</feature>